<gene>
    <name evidence="1" type="ORF">PCASD_19884</name>
</gene>
<dbReference type="Proteomes" id="UP000235392">
    <property type="component" value="Unassembled WGS sequence"/>
</dbReference>
<comment type="caution">
    <text evidence="1">The sequence shown here is derived from an EMBL/GenBank/DDBJ whole genome shotgun (WGS) entry which is preliminary data.</text>
</comment>
<protein>
    <submittedName>
        <fullName evidence="1">Uncharacterized protein</fullName>
    </submittedName>
</protein>
<name>A0A2N5SA97_9BASI</name>
<organism evidence="1 2">
    <name type="scientific">Puccinia coronata f. sp. avenae</name>
    <dbReference type="NCBI Taxonomy" id="200324"/>
    <lineage>
        <taxon>Eukaryota</taxon>
        <taxon>Fungi</taxon>
        <taxon>Dikarya</taxon>
        <taxon>Basidiomycota</taxon>
        <taxon>Pucciniomycotina</taxon>
        <taxon>Pucciniomycetes</taxon>
        <taxon>Pucciniales</taxon>
        <taxon>Pucciniaceae</taxon>
        <taxon>Puccinia</taxon>
    </lineage>
</organism>
<dbReference type="PANTHER" id="PTHR33069">
    <property type="entry name" value="CHROMOSOME 7, WHOLE GENOME SHOTGUN SEQUENCE-RELATED"/>
    <property type="match status" value="1"/>
</dbReference>
<dbReference type="EMBL" id="PGCI01000975">
    <property type="protein sequence ID" value="PLW10167.1"/>
    <property type="molecule type" value="Genomic_DNA"/>
</dbReference>
<sequence>MRMIGPPFFSAYVLTRDQVLIYHSFARLLQKFQDKIGQFESIPKGTKVSPVFASEVNRIKEILVPLPRKLCQMCDMLFRPPDFGNLEAPQLRAGIVLLVELEEILDQIAASISLFWILDQPQLHSSQPIYHREIKRHRCQRTQSKLVDLLKILAELLHLYRHRVPISEMRLILDLREPARVAWGEVIKQTHHVANHVEGLIQWLNLSDLGIVQDQWQAMVQELDDLLEEVVRFTHFNLDIRSKPLLAYVPILKLARLFFNKMSKITNGEPHPISQMCPDQLLDLFNATLLLPGQLKGFFHEIIYQFTPQRDGDPLLAFDLINHFQLPINILNNFLALQGSNPDSSQDLYEKFLFWYAAWQSQLFRAVMRFFITYRDMYSTFLIGNVS</sequence>
<evidence type="ECO:0000313" key="2">
    <source>
        <dbReference type="Proteomes" id="UP000235392"/>
    </source>
</evidence>
<evidence type="ECO:0000313" key="1">
    <source>
        <dbReference type="EMBL" id="PLW10167.1"/>
    </source>
</evidence>
<accession>A0A2N5SA97</accession>
<proteinExistence type="predicted"/>
<reference evidence="1 2" key="1">
    <citation type="submission" date="2017-11" db="EMBL/GenBank/DDBJ databases">
        <title>De novo assembly and phasing of dikaryotic genomes from two isolates of Puccinia coronata f. sp. avenae, the causal agent of oat crown rust.</title>
        <authorList>
            <person name="Miller M.E."/>
            <person name="Zhang Y."/>
            <person name="Omidvar V."/>
            <person name="Sperschneider J."/>
            <person name="Schwessinger B."/>
            <person name="Raley C."/>
            <person name="Palmer J.M."/>
            <person name="Garnica D."/>
            <person name="Upadhyaya N."/>
            <person name="Rathjen J."/>
            <person name="Taylor J.M."/>
            <person name="Park R.F."/>
            <person name="Dodds P.N."/>
            <person name="Hirsch C.D."/>
            <person name="Kianian S.F."/>
            <person name="Figueroa M."/>
        </authorList>
    </citation>
    <scope>NUCLEOTIDE SEQUENCE [LARGE SCALE GENOMIC DNA]</scope>
    <source>
        <strain evidence="1">12SD80</strain>
    </source>
</reference>
<dbReference type="AlphaFoldDB" id="A0A2N5SA97"/>
<dbReference type="PANTHER" id="PTHR33069:SF3">
    <property type="entry name" value="DYNEIN HEAVY CHAIN TAIL DOMAIN-CONTAINING PROTEIN"/>
    <property type="match status" value="1"/>
</dbReference>